<reference evidence="1" key="2">
    <citation type="submission" date="2018-08" db="UniProtKB">
        <authorList>
            <consortium name="EnsemblPlants"/>
        </authorList>
    </citation>
    <scope>IDENTIFICATION</scope>
    <source>
        <strain evidence="1">Yugu1</strain>
    </source>
</reference>
<keyword evidence="2" id="KW-1185">Reference proteome</keyword>
<evidence type="ECO:0000313" key="1">
    <source>
        <dbReference type="EnsemblPlants" id="KQL05701"/>
    </source>
</evidence>
<dbReference type="AlphaFoldDB" id="K3XNH7"/>
<dbReference type="Gramene" id="KQL05701">
    <property type="protein sequence ID" value="KQL05701"/>
    <property type="gene ID" value="SETIT_003450mg"/>
</dbReference>
<name>K3XNH7_SETIT</name>
<accession>K3XNH7</accession>
<organism evidence="1 2">
    <name type="scientific">Setaria italica</name>
    <name type="common">Foxtail millet</name>
    <name type="synonym">Panicum italicum</name>
    <dbReference type="NCBI Taxonomy" id="4555"/>
    <lineage>
        <taxon>Eukaryota</taxon>
        <taxon>Viridiplantae</taxon>
        <taxon>Streptophyta</taxon>
        <taxon>Embryophyta</taxon>
        <taxon>Tracheophyta</taxon>
        <taxon>Spermatophyta</taxon>
        <taxon>Magnoliopsida</taxon>
        <taxon>Liliopsida</taxon>
        <taxon>Poales</taxon>
        <taxon>Poaceae</taxon>
        <taxon>PACMAD clade</taxon>
        <taxon>Panicoideae</taxon>
        <taxon>Panicodae</taxon>
        <taxon>Paniceae</taxon>
        <taxon>Cenchrinae</taxon>
        <taxon>Setaria</taxon>
    </lineage>
</organism>
<evidence type="ECO:0000313" key="2">
    <source>
        <dbReference type="Proteomes" id="UP000004995"/>
    </source>
</evidence>
<dbReference type="EnsemblPlants" id="KQL05701">
    <property type="protein sequence ID" value="KQL05701"/>
    <property type="gene ID" value="SETIT_003450mg"/>
</dbReference>
<dbReference type="HOGENOM" id="CLU_2254848_0_0_1"/>
<reference evidence="2" key="1">
    <citation type="journal article" date="2012" name="Nat. Biotechnol.">
        <title>Reference genome sequence of the model plant Setaria.</title>
        <authorList>
            <person name="Bennetzen J.L."/>
            <person name="Schmutz J."/>
            <person name="Wang H."/>
            <person name="Percifield R."/>
            <person name="Hawkins J."/>
            <person name="Pontaroli A.C."/>
            <person name="Estep M."/>
            <person name="Feng L."/>
            <person name="Vaughn J.N."/>
            <person name="Grimwood J."/>
            <person name="Jenkins J."/>
            <person name="Barry K."/>
            <person name="Lindquist E."/>
            <person name="Hellsten U."/>
            <person name="Deshpande S."/>
            <person name="Wang X."/>
            <person name="Wu X."/>
            <person name="Mitros T."/>
            <person name="Triplett J."/>
            <person name="Yang X."/>
            <person name="Ye C.Y."/>
            <person name="Mauro-Herrera M."/>
            <person name="Wang L."/>
            <person name="Li P."/>
            <person name="Sharma M."/>
            <person name="Sharma R."/>
            <person name="Ronald P.C."/>
            <person name="Panaud O."/>
            <person name="Kellogg E.A."/>
            <person name="Brutnell T.P."/>
            <person name="Doust A.N."/>
            <person name="Tuskan G.A."/>
            <person name="Rokhsar D."/>
            <person name="Devos K.M."/>
        </authorList>
    </citation>
    <scope>NUCLEOTIDE SEQUENCE [LARGE SCALE GENOMIC DNA]</scope>
    <source>
        <strain evidence="2">cv. Yugu1</strain>
    </source>
</reference>
<dbReference type="Proteomes" id="UP000004995">
    <property type="component" value="Unassembled WGS sequence"/>
</dbReference>
<protein>
    <submittedName>
        <fullName evidence="1">Uncharacterized protein</fullName>
    </submittedName>
</protein>
<proteinExistence type="predicted"/>
<dbReference type="EMBL" id="AGNK02003153">
    <property type="status" value="NOT_ANNOTATED_CDS"/>
    <property type="molecule type" value="Genomic_DNA"/>
</dbReference>
<dbReference type="InParanoid" id="K3XNH7"/>
<sequence length="104" mass="12344">MCYQYPLTSRLSYPVIQIVKQPLVSSLSNTVRRHRRTWMYALETELPLLLVGTRKPTSFSMMACWEIGHQESKFFFSFQQVFGNRRTLQVFVFLKKHMNDHLLG</sequence>